<proteinExistence type="predicted"/>
<reference evidence="1" key="1">
    <citation type="journal article" date="2014" name="Front. Microbiol.">
        <title>High frequency of phylogenetically diverse reductive dehalogenase-homologous genes in deep subseafloor sedimentary metagenomes.</title>
        <authorList>
            <person name="Kawai M."/>
            <person name="Futagami T."/>
            <person name="Toyoda A."/>
            <person name="Takaki Y."/>
            <person name="Nishi S."/>
            <person name="Hori S."/>
            <person name="Arai W."/>
            <person name="Tsubouchi T."/>
            <person name="Morono Y."/>
            <person name="Uchiyama I."/>
            <person name="Ito T."/>
            <person name="Fujiyama A."/>
            <person name="Inagaki F."/>
            <person name="Takami H."/>
        </authorList>
    </citation>
    <scope>NUCLEOTIDE SEQUENCE</scope>
    <source>
        <strain evidence="1">Expedition CK06-06</strain>
    </source>
</reference>
<protein>
    <submittedName>
        <fullName evidence="1">Uncharacterized protein</fullName>
    </submittedName>
</protein>
<dbReference type="AlphaFoldDB" id="X1INL4"/>
<evidence type="ECO:0000313" key="1">
    <source>
        <dbReference type="EMBL" id="GAH84011.1"/>
    </source>
</evidence>
<sequence>MIEIKEKISELLMNVNCCPDNSLLEALFHGMALDAKKHSEIFKGLLDRAQGMNKAIEGRIMQYIEDKLPEEVEEDRSFLNMCAVDRWHMAESAWEFVGKDRKLITFGDLLWGFQLGVALHRMSAVKSLAKILLPIVCKLPFSWIYPTGEKQDVHKPTYTKYFKRAKWIAGDFLFINRNMPHEDMEGKIIVTNTTRE</sequence>
<comment type="caution">
    <text evidence="1">The sequence shown here is derived from an EMBL/GenBank/DDBJ whole genome shotgun (WGS) entry which is preliminary data.</text>
</comment>
<dbReference type="EMBL" id="BARU01037057">
    <property type="protein sequence ID" value="GAH84011.1"/>
    <property type="molecule type" value="Genomic_DNA"/>
</dbReference>
<accession>X1INL4</accession>
<name>X1INL4_9ZZZZ</name>
<organism evidence="1">
    <name type="scientific">marine sediment metagenome</name>
    <dbReference type="NCBI Taxonomy" id="412755"/>
    <lineage>
        <taxon>unclassified sequences</taxon>
        <taxon>metagenomes</taxon>
        <taxon>ecological metagenomes</taxon>
    </lineage>
</organism>
<gene>
    <name evidence="1" type="ORF">S03H2_57792</name>
</gene>